<reference evidence="4" key="1">
    <citation type="submission" date="2022-07" db="EMBL/GenBank/DDBJ databases">
        <title>Enhanced cultured diversity of the mouse gut microbiota enables custom-made synthetic communities.</title>
        <authorList>
            <person name="Afrizal A."/>
        </authorList>
    </citation>
    <scope>NUCLEOTIDE SEQUENCE</scope>
    <source>
        <strain evidence="4">DSM 28593</strain>
    </source>
</reference>
<keyword evidence="1" id="KW-0547">Nucleotide-binding</keyword>
<protein>
    <submittedName>
        <fullName evidence="4">Nucleoside-triphosphatase</fullName>
    </submittedName>
</protein>
<evidence type="ECO:0000256" key="3">
    <source>
        <dbReference type="ARBA" id="ARBA00022840"/>
    </source>
</evidence>
<dbReference type="Pfam" id="PF03266">
    <property type="entry name" value="NTPase_1"/>
    <property type="match status" value="1"/>
</dbReference>
<accession>A0AAE3L048</accession>
<dbReference type="Proteomes" id="UP001205748">
    <property type="component" value="Unassembled WGS sequence"/>
</dbReference>
<dbReference type="SUPFAM" id="SSF52540">
    <property type="entry name" value="P-loop containing nucleoside triphosphate hydrolases"/>
    <property type="match status" value="1"/>
</dbReference>
<name>A0AAE3L048_9FIRM</name>
<dbReference type="EMBL" id="JANKAS010000012">
    <property type="protein sequence ID" value="MCR1899716.1"/>
    <property type="molecule type" value="Genomic_DNA"/>
</dbReference>
<dbReference type="Gene3D" id="3.40.50.300">
    <property type="entry name" value="P-loop containing nucleotide triphosphate hydrolases"/>
    <property type="match status" value="1"/>
</dbReference>
<keyword evidence="2" id="KW-0378">Hydrolase</keyword>
<dbReference type="AlphaFoldDB" id="A0AAE3L048"/>
<dbReference type="GO" id="GO:0017111">
    <property type="term" value="F:ribonucleoside triphosphate phosphatase activity"/>
    <property type="evidence" value="ECO:0007669"/>
    <property type="project" value="InterPro"/>
</dbReference>
<proteinExistence type="predicted"/>
<keyword evidence="3" id="KW-0067">ATP-binding</keyword>
<keyword evidence="5" id="KW-1185">Reference proteome</keyword>
<gene>
    <name evidence="4" type="ORF">NSA47_12085</name>
</gene>
<comment type="caution">
    <text evidence="4">The sequence shown here is derived from an EMBL/GenBank/DDBJ whole genome shotgun (WGS) entry which is preliminary data.</text>
</comment>
<evidence type="ECO:0000256" key="2">
    <source>
        <dbReference type="ARBA" id="ARBA00022801"/>
    </source>
</evidence>
<dbReference type="PANTHER" id="PTHR43146:SF1">
    <property type="entry name" value="CANCER-RELATED NUCLEOSIDE-TRIPHOSPHATASE"/>
    <property type="match status" value="1"/>
</dbReference>
<dbReference type="RefSeq" id="WP_257532413.1">
    <property type="nucleotide sequence ID" value="NZ_JANKAS010000012.1"/>
</dbReference>
<dbReference type="InterPro" id="IPR027417">
    <property type="entry name" value="P-loop_NTPase"/>
</dbReference>
<dbReference type="PANTHER" id="PTHR43146">
    <property type="entry name" value="CANCER-RELATED NUCLEOSIDE-TRIPHOSPHATASE"/>
    <property type="match status" value="1"/>
</dbReference>
<evidence type="ECO:0000313" key="5">
    <source>
        <dbReference type="Proteomes" id="UP001205748"/>
    </source>
</evidence>
<dbReference type="InterPro" id="IPR004948">
    <property type="entry name" value="Nuc-triphosphatase_THEP1"/>
</dbReference>
<sequence>MFLTGDIHVGKSTLINNYIKENKDCFRIISGFKTKEFLEDGWLKGYYLEDQLSPQKDYTLVGINKLFPKDKQCQGITEGFETRGVEILNNALYCQSDLVLMDELGFFEKEAIMFQQKVYKLLEGKTKVLGVIKKKSNPFLESIKKREDVIIMEVTSDNREEIPKRINKIWRDKHEE</sequence>
<organism evidence="4 5">
    <name type="scientific">Irregularibacter muris</name>
    <dbReference type="NCBI Taxonomy" id="1796619"/>
    <lineage>
        <taxon>Bacteria</taxon>
        <taxon>Bacillati</taxon>
        <taxon>Bacillota</taxon>
        <taxon>Clostridia</taxon>
        <taxon>Eubacteriales</taxon>
        <taxon>Eubacteriaceae</taxon>
        <taxon>Irregularibacter</taxon>
    </lineage>
</organism>
<dbReference type="GO" id="GO:0005524">
    <property type="term" value="F:ATP binding"/>
    <property type="evidence" value="ECO:0007669"/>
    <property type="project" value="UniProtKB-KW"/>
</dbReference>
<evidence type="ECO:0000313" key="4">
    <source>
        <dbReference type="EMBL" id="MCR1899716.1"/>
    </source>
</evidence>
<evidence type="ECO:0000256" key="1">
    <source>
        <dbReference type="ARBA" id="ARBA00022741"/>
    </source>
</evidence>